<keyword evidence="3" id="KW-0560">Oxidoreductase</keyword>
<dbReference type="GO" id="GO:0016020">
    <property type="term" value="C:membrane"/>
    <property type="evidence" value="ECO:0007669"/>
    <property type="project" value="TreeGrafter"/>
</dbReference>
<comment type="function">
    <text evidence="4">Putative oxidoreductase.</text>
</comment>
<evidence type="ECO:0000256" key="4">
    <source>
        <dbReference type="ARBA" id="ARBA00037096"/>
    </source>
</evidence>
<comment type="similarity">
    <text evidence="1">Belongs to the short-chain dehydrogenases/reductases (SDR) family.</text>
</comment>
<dbReference type="CDD" id="cd05233">
    <property type="entry name" value="SDR_c"/>
    <property type="match status" value="1"/>
</dbReference>
<dbReference type="AlphaFoldDB" id="A0A9P4ICY3"/>
<organism evidence="5 6">
    <name type="scientific">Rhizodiscina lignyota</name>
    <dbReference type="NCBI Taxonomy" id="1504668"/>
    <lineage>
        <taxon>Eukaryota</taxon>
        <taxon>Fungi</taxon>
        <taxon>Dikarya</taxon>
        <taxon>Ascomycota</taxon>
        <taxon>Pezizomycotina</taxon>
        <taxon>Dothideomycetes</taxon>
        <taxon>Pleosporomycetidae</taxon>
        <taxon>Aulographales</taxon>
        <taxon>Rhizodiscinaceae</taxon>
        <taxon>Rhizodiscina</taxon>
    </lineage>
</organism>
<proteinExistence type="inferred from homology"/>
<dbReference type="PANTHER" id="PTHR44196">
    <property type="entry name" value="DEHYDROGENASE/REDUCTASE SDR FAMILY MEMBER 7B"/>
    <property type="match status" value="1"/>
</dbReference>
<dbReference type="EMBL" id="ML978125">
    <property type="protein sequence ID" value="KAF2099275.1"/>
    <property type="molecule type" value="Genomic_DNA"/>
</dbReference>
<dbReference type="GO" id="GO:0016491">
    <property type="term" value="F:oxidoreductase activity"/>
    <property type="evidence" value="ECO:0007669"/>
    <property type="project" value="UniProtKB-KW"/>
</dbReference>
<evidence type="ECO:0000313" key="6">
    <source>
        <dbReference type="Proteomes" id="UP000799772"/>
    </source>
</evidence>
<evidence type="ECO:0000256" key="2">
    <source>
        <dbReference type="ARBA" id="ARBA00022857"/>
    </source>
</evidence>
<dbReference type="InterPro" id="IPR036291">
    <property type="entry name" value="NAD(P)-bd_dom_sf"/>
</dbReference>
<evidence type="ECO:0000256" key="3">
    <source>
        <dbReference type="ARBA" id="ARBA00023002"/>
    </source>
</evidence>
<comment type="caution">
    <text evidence="5">The sequence shown here is derived from an EMBL/GenBank/DDBJ whole genome shotgun (WGS) entry which is preliminary data.</text>
</comment>
<keyword evidence="6" id="KW-1185">Reference proteome</keyword>
<sequence length="265" mass="28821">MKDLKGKTAVITGGATGIGKAVAFEFAKDSMNIVIASTNQERLAETAKEIEAAGAPKVLPIVCDVSDRSSVKSLHDQVAKTFGPVDVLVLNAGVTTSGEFARHRERDWDWVYDVVLGGVVNFVQLYYPEMYERKSGHIVITGSQAGMVPNWFTLHGPYTSAKSAVMALGAALQAESQEHGVGITNVIVAGTVTDIMKSERSRPEKYGDALVSEVKKREARRIPASDTAQMIVEGIKENKLWVATHPELKDLTKGYFDHILAAYDR</sequence>
<evidence type="ECO:0000256" key="1">
    <source>
        <dbReference type="ARBA" id="ARBA00006484"/>
    </source>
</evidence>
<dbReference type="Pfam" id="PF00106">
    <property type="entry name" value="adh_short"/>
    <property type="match status" value="1"/>
</dbReference>
<dbReference type="PANTHER" id="PTHR44196:SF1">
    <property type="entry name" value="DEHYDROGENASE_REDUCTASE SDR FAMILY MEMBER 7B"/>
    <property type="match status" value="1"/>
</dbReference>
<protein>
    <submittedName>
        <fullName evidence="5">NAD(P)-binding protein</fullName>
    </submittedName>
</protein>
<reference evidence="5" key="1">
    <citation type="journal article" date="2020" name="Stud. Mycol.">
        <title>101 Dothideomycetes genomes: a test case for predicting lifestyles and emergence of pathogens.</title>
        <authorList>
            <person name="Haridas S."/>
            <person name="Albert R."/>
            <person name="Binder M."/>
            <person name="Bloem J."/>
            <person name="Labutti K."/>
            <person name="Salamov A."/>
            <person name="Andreopoulos B."/>
            <person name="Baker S."/>
            <person name="Barry K."/>
            <person name="Bills G."/>
            <person name="Bluhm B."/>
            <person name="Cannon C."/>
            <person name="Castanera R."/>
            <person name="Culley D."/>
            <person name="Daum C."/>
            <person name="Ezra D."/>
            <person name="Gonzalez J."/>
            <person name="Henrissat B."/>
            <person name="Kuo A."/>
            <person name="Liang C."/>
            <person name="Lipzen A."/>
            <person name="Lutzoni F."/>
            <person name="Magnuson J."/>
            <person name="Mondo S."/>
            <person name="Nolan M."/>
            <person name="Ohm R."/>
            <person name="Pangilinan J."/>
            <person name="Park H.-J."/>
            <person name="Ramirez L."/>
            <person name="Alfaro M."/>
            <person name="Sun H."/>
            <person name="Tritt A."/>
            <person name="Yoshinaga Y."/>
            <person name="Zwiers L.-H."/>
            <person name="Turgeon B."/>
            <person name="Goodwin S."/>
            <person name="Spatafora J."/>
            <person name="Crous P."/>
            <person name="Grigoriev I."/>
        </authorList>
    </citation>
    <scope>NUCLEOTIDE SEQUENCE</scope>
    <source>
        <strain evidence="5">CBS 133067</strain>
    </source>
</reference>
<keyword evidence="2" id="KW-0521">NADP</keyword>
<dbReference type="SUPFAM" id="SSF51735">
    <property type="entry name" value="NAD(P)-binding Rossmann-fold domains"/>
    <property type="match status" value="1"/>
</dbReference>
<dbReference type="Proteomes" id="UP000799772">
    <property type="component" value="Unassembled WGS sequence"/>
</dbReference>
<dbReference type="Gene3D" id="3.40.50.720">
    <property type="entry name" value="NAD(P)-binding Rossmann-like Domain"/>
    <property type="match status" value="1"/>
</dbReference>
<dbReference type="InterPro" id="IPR020904">
    <property type="entry name" value="Sc_DH/Rdtase_CS"/>
</dbReference>
<gene>
    <name evidence="5" type="ORF">NA57DRAFT_74777</name>
</gene>
<dbReference type="OrthoDB" id="10253736at2759"/>
<name>A0A9P4ICY3_9PEZI</name>
<dbReference type="PRINTS" id="PR00081">
    <property type="entry name" value="GDHRDH"/>
</dbReference>
<accession>A0A9P4ICY3</accession>
<dbReference type="PROSITE" id="PS00061">
    <property type="entry name" value="ADH_SHORT"/>
    <property type="match status" value="1"/>
</dbReference>
<dbReference type="InterPro" id="IPR002347">
    <property type="entry name" value="SDR_fam"/>
</dbReference>
<evidence type="ECO:0000313" key="5">
    <source>
        <dbReference type="EMBL" id="KAF2099275.1"/>
    </source>
</evidence>